<organism evidence="1 2">
    <name type="scientific">Petrolisthes cinctipes</name>
    <name type="common">Flat porcelain crab</name>
    <dbReference type="NCBI Taxonomy" id="88211"/>
    <lineage>
        <taxon>Eukaryota</taxon>
        <taxon>Metazoa</taxon>
        <taxon>Ecdysozoa</taxon>
        <taxon>Arthropoda</taxon>
        <taxon>Crustacea</taxon>
        <taxon>Multicrustacea</taxon>
        <taxon>Malacostraca</taxon>
        <taxon>Eumalacostraca</taxon>
        <taxon>Eucarida</taxon>
        <taxon>Decapoda</taxon>
        <taxon>Pleocyemata</taxon>
        <taxon>Anomura</taxon>
        <taxon>Galatheoidea</taxon>
        <taxon>Porcellanidae</taxon>
        <taxon>Petrolisthes</taxon>
    </lineage>
</organism>
<accession>A0AAE1G733</accession>
<proteinExistence type="predicted"/>
<sequence>MNIRNAFSGDNAKVKEQVNMAIAQPVTDSLFDRTHVVDGDIISGTCHLPANGEIDSNHTTRILSVDVGGSSVFMSWKRPNVASPNISTLGESQLELTLSSDVKWAPVLTRLYFFIERISAQITHRMVTSIYGPKSILTDVQRGSVTTNKNVLIKALNDAIRVVKSEWTKGGQTTTTTSTYSSSNVKRR</sequence>
<keyword evidence="2" id="KW-1185">Reference proteome</keyword>
<dbReference type="AlphaFoldDB" id="A0AAE1G733"/>
<dbReference type="EMBL" id="JAWQEG010000638">
    <property type="protein sequence ID" value="KAK3887310.1"/>
    <property type="molecule type" value="Genomic_DNA"/>
</dbReference>
<reference evidence="1" key="1">
    <citation type="submission" date="2023-10" db="EMBL/GenBank/DDBJ databases">
        <title>Genome assemblies of two species of porcelain crab, Petrolisthes cinctipes and Petrolisthes manimaculis (Anomura: Porcellanidae).</title>
        <authorList>
            <person name="Angst P."/>
        </authorList>
    </citation>
    <scope>NUCLEOTIDE SEQUENCE</scope>
    <source>
        <strain evidence="1">PB745_01</strain>
        <tissue evidence="1">Gill</tissue>
    </source>
</reference>
<protein>
    <submittedName>
        <fullName evidence="1">Uncharacterized protein</fullName>
    </submittedName>
</protein>
<evidence type="ECO:0000313" key="1">
    <source>
        <dbReference type="EMBL" id="KAK3887310.1"/>
    </source>
</evidence>
<name>A0AAE1G733_PETCI</name>
<evidence type="ECO:0000313" key="2">
    <source>
        <dbReference type="Proteomes" id="UP001286313"/>
    </source>
</evidence>
<gene>
    <name evidence="1" type="ORF">Pcinc_008574</name>
</gene>
<dbReference type="Proteomes" id="UP001286313">
    <property type="component" value="Unassembled WGS sequence"/>
</dbReference>
<comment type="caution">
    <text evidence="1">The sequence shown here is derived from an EMBL/GenBank/DDBJ whole genome shotgun (WGS) entry which is preliminary data.</text>
</comment>